<comment type="caution">
    <text evidence="4">The sequence shown here is derived from an EMBL/GenBank/DDBJ whole genome shotgun (WGS) entry which is preliminary data.</text>
</comment>
<dbReference type="OrthoDB" id="7822595at2"/>
<keyword evidence="5" id="KW-1185">Reference proteome</keyword>
<dbReference type="CDD" id="cd13665">
    <property type="entry name" value="PBP2_TRAP_Dctp3_4"/>
    <property type="match status" value="1"/>
</dbReference>
<gene>
    <name evidence="4" type="ORF">BD293_3414</name>
</gene>
<evidence type="ECO:0000313" key="5">
    <source>
        <dbReference type="Proteomes" id="UP000320582"/>
    </source>
</evidence>
<protein>
    <submittedName>
        <fullName evidence="4">TRAP-type C4-dicarboxylate transport system substrate-binding protein</fullName>
    </submittedName>
</protein>
<dbReference type="InterPro" id="IPR018389">
    <property type="entry name" value="DctP_fam"/>
</dbReference>
<reference evidence="4 5" key="1">
    <citation type="submission" date="2019-06" db="EMBL/GenBank/DDBJ databases">
        <title>Genomic Encyclopedia of Archaeal and Bacterial Type Strains, Phase II (KMG-II): from individual species to whole genera.</title>
        <authorList>
            <person name="Goeker M."/>
        </authorList>
    </citation>
    <scope>NUCLEOTIDE SEQUENCE [LARGE SCALE GENOMIC DNA]</scope>
    <source>
        <strain evidence="4 5">DSM 18423</strain>
    </source>
</reference>
<dbReference type="Proteomes" id="UP000320582">
    <property type="component" value="Unassembled WGS sequence"/>
</dbReference>
<dbReference type="RefSeq" id="WP_142083684.1">
    <property type="nucleotide sequence ID" value="NZ_VFPT01000001.1"/>
</dbReference>
<dbReference type="AlphaFoldDB" id="A0A543KI21"/>
<sequence length="348" mass="38003">MERRPLLGLMGGAAIGALGLGLSSSAALAQEVTLTLHHFLAAQANVPTHILDVWADRVEEDSEGRIKVDRYPSMQLGGTPGELYDQAVSGSADVIWTVVGLTPGRFPSTEVFELPFMVTDARAASHAYWTMFEESMQEEFADVKMLATWVHGPGVIHTEDPVAQPSDLRGMQLRGPSRLTVQLLEALGATPVGMPIAQTPESLSRGVINGAVMPWEVTPSLRIPELVENHTEFEGEMLYTVTFVLAMHQPTYDALPDDLKEVIDSNSGLEFSIFAGGTQQDYDAPGREMAEDMGNNIITISADEAEEWKALAEPIYDRWIADMEGRGKDGQALIDRARELMAEYEAAD</sequence>
<dbReference type="NCBIfam" id="NF037995">
    <property type="entry name" value="TRAP_S1"/>
    <property type="match status" value="1"/>
</dbReference>
<accession>A0A543KI21</accession>
<evidence type="ECO:0000256" key="3">
    <source>
        <dbReference type="ARBA" id="ARBA00022764"/>
    </source>
</evidence>
<dbReference type="GO" id="GO:0042597">
    <property type="term" value="C:periplasmic space"/>
    <property type="evidence" value="ECO:0007669"/>
    <property type="project" value="UniProtKB-SubCell"/>
</dbReference>
<organism evidence="4 5">
    <name type="scientific">Roseinatronobacter monicus</name>
    <dbReference type="NCBI Taxonomy" id="393481"/>
    <lineage>
        <taxon>Bacteria</taxon>
        <taxon>Pseudomonadati</taxon>
        <taxon>Pseudomonadota</taxon>
        <taxon>Alphaproteobacteria</taxon>
        <taxon>Rhodobacterales</taxon>
        <taxon>Paracoccaceae</taxon>
        <taxon>Roseinatronobacter</taxon>
    </lineage>
</organism>
<evidence type="ECO:0000256" key="2">
    <source>
        <dbReference type="ARBA" id="ARBA00022729"/>
    </source>
</evidence>
<evidence type="ECO:0000256" key="1">
    <source>
        <dbReference type="ARBA" id="ARBA00004418"/>
    </source>
</evidence>
<comment type="subcellular location">
    <subcellularLocation>
        <location evidence="1">Periplasm</location>
    </subcellularLocation>
</comment>
<dbReference type="InterPro" id="IPR038404">
    <property type="entry name" value="TRAP_DctP_sf"/>
</dbReference>
<name>A0A543KI21_9RHOB</name>
<keyword evidence="3" id="KW-0574">Periplasm</keyword>
<dbReference type="GO" id="GO:0055085">
    <property type="term" value="P:transmembrane transport"/>
    <property type="evidence" value="ECO:0007669"/>
    <property type="project" value="InterPro"/>
</dbReference>
<dbReference type="EMBL" id="VFPT01000001">
    <property type="protein sequence ID" value="TQM94728.1"/>
    <property type="molecule type" value="Genomic_DNA"/>
</dbReference>
<dbReference type="PANTHER" id="PTHR33376:SF15">
    <property type="entry name" value="BLL6794 PROTEIN"/>
    <property type="match status" value="1"/>
</dbReference>
<keyword evidence="2" id="KW-0732">Signal</keyword>
<proteinExistence type="predicted"/>
<dbReference type="PANTHER" id="PTHR33376">
    <property type="match status" value="1"/>
</dbReference>
<evidence type="ECO:0000313" key="4">
    <source>
        <dbReference type="EMBL" id="TQM94728.1"/>
    </source>
</evidence>
<dbReference type="Gene3D" id="3.40.190.170">
    <property type="entry name" value="Bacterial extracellular solute-binding protein, family 7"/>
    <property type="match status" value="1"/>
</dbReference>
<dbReference type="Pfam" id="PF03480">
    <property type="entry name" value="DctP"/>
    <property type="match status" value="1"/>
</dbReference>